<keyword evidence="4" id="KW-1185">Reference proteome</keyword>
<dbReference type="GeneID" id="89930356"/>
<evidence type="ECO:0000256" key="2">
    <source>
        <dbReference type="SAM" id="MobiDB-lite"/>
    </source>
</evidence>
<keyword evidence="1" id="KW-0175">Coiled coil</keyword>
<evidence type="ECO:0000313" key="4">
    <source>
        <dbReference type="Proteomes" id="UP001337655"/>
    </source>
</evidence>
<dbReference type="Proteomes" id="UP001337655">
    <property type="component" value="Unassembled WGS sequence"/>
</dbReference>
<gene>
    <name evidence="3" type="ORF">LTR77_009024</name>
</gene>
<feature type="coiled-coil region" evidence="1">
    <location>
        <begin position="149"/>
        <end position="186"/>
    </location>
</feature>
<evidence type="ECO:0000313" key="3">
    <source>
        <dbReference type="EMBL" id="KAK5165495.1"/>
    </source>
</evidence>
<feature type="region of interest" description="Disordered" evidence="2">
    <location>
        <begin position="19"/>
        <end position="61"/>
    </location>
</feature>
<protein>
    <submittedName>
        <fullName evidence="3">Uncharacterized protein</fullName>
    </submittedName>
</protein>
<name>A0AAV9P094_9PEZI</name>
<sequence>MAAYYAVEEEMEDCHREGLFLGSEPYEQQPDDGHFEVEDEPVEEEHLKEEDEEPATQERAQDRFSVATDEAIEVEEPVEMIFLANLGELVVKGNETAHLLETYANMSRELSESVKPHPRLSGRLADSALNVVAEGTLGHVLTRHKLEWHGHMKTALKKLEEEKDALEDMKENLKRIEDKSKFHREILWPALRRSGRAIKWMKRLPKLMKDVEICLRLQAMENAIVID</sequence>
<accession>A0AAV9P094</accession>
<dbReference type="AlphaFoldDB" id="A0AAV9P094"/>
<comment type="caution">
    <text evidence="3">The sequence shown here is derived from an EMBL/GenBank/DDBJ whole genome shotgun (WGS) entry which is preliminary data.</text>
</comment>
<organism evidence="3 4">
    <name type="scientific">Saxophila tyrrhenica</name>
    <dbReference type="NCBI Taxonomy" id="1690608"/>
    <lineage>
        <taxon>Eukaryota</taxon>
        <taxon>Fungi</taxon>
        <taxon>Dikarya</taxon>
        <taxon>Ascomycota</taxon>
        <taxon>Pezizomycotina</taxon>
        <taxon>Dothideomycetes</taxon>
        <taxon>Dothideomycetidae</taxon>
        <taxon>Mycosphaerellales</taxon>
        <taxon>Extremaceae</taxon>
        <taxon>Saxophila</taxon>
    </lineage>
</organism>
<proteinExistence type="predicted"/>
<dbReference type="RefSeq" id="XP_064655579.1">
    <property type="nucleotide sequence ID" value="XM_064806253.1"/>
</dbReference>
<dbReference type="EMBL" id="JAVRRT010000016">
    <property type="protein sequence ID" value="KAK5165495.1"/>
    <property type="molecule type" value="Genomic_DNA"/>
</dbReference>
<evidence type="ECO:0000256" key="1">
    <source>
        <dbReference type="SAM" id="Coils"/>
    </source>
</evidence>
<reference evidence="3 4" key="1">
    <citation type="submission" date="2023-08" db="EMBL/GenBank/DDBJ databases">
        <title>Black Yeasts Isolated from many extreme environments.</title>
        <authorList>
            <person name="Coleine C."/>
            <person name="Stajich J.E."/>
            <person name="Selbmann L."/>
        </authorList>
    </citation>
    <scope>NUCLEOTIDE SEQUENCE [LARGE SCALE GENOMIC DNA]</scope>
    <source>
        <strain evidence="3 4">CCFEE 5935</strain>
    </source>
</reference>